<dbReference type="Gene3D" id="3.40.50.300">
    <property type="entry name" value="P-loop containing nucleotide triphosphate hydrolases"/>
    <property type="match status" value="1"/>
</dbReference>
<dbReference type="PANTHER" id="PTHR43820:SF4">
    <property type="entry name" value="HIGH-AFFINITY BRANCHED-CHAIN AMINO ACID TRANSPORT ATP-BINDING PROTEIN LIVF"/>
    <property type="match status" value="1"/>
</dbReference>
<evidence type="ECO:0000256" key="4">
    <source>
        <dbReference type="ARBA" id="ARBA00022840"/>
    </source>
</evidence>
<comment type="similarity">
    <text evidence="1">Belongs to the ABC transporter superfamily.</text>
</comment>
<dbReference type="PROSITE" id="PS50893">
    <property type="entry name" value="ABC_TRANSPORTER_2"/>
    <property type="match status" value="1"/>
</dbReference>
<feature type="domain" description="ABC transporter" evidence="6">
    <location>
        <begin position="2"/>
        <end position="237"/>
    </location>
</feature>
<protein>
    <submittedName>
        <fullName evidence="7">ABC transporter ATP-binding protein</fullName>
    </submittedName>
</protein>
<evidence type="ECO:0000256" key="2">
    <source>
        <dbReference type="ARBA" id="ARBA00022448"/>
    </source>
</evidence>
<proteinExistence type="inferred from homology"/>
<dbReference type="GO" id="GO:0016887">
    <property type="term" value="F:ATP hydrolysis activity"/>
    <property type="evidence" value="ECO:0007669"/>
    <property type="project" value="InterPro"/>
</dbReference>
<reference evidence="7 8" key="1">
    <citation type="submission" date="2020-08" db="EMBL/GenBank/DDBJ databases">
        <title>Bridging the membrane lipid divide: bacteria of the FCB group superphylum have the potential to synthesize archaeal ether lipids.</title>
        <authorList>
            <person name="Villanueva L."/>
            <person name="Von Meijenfeldt F.A.B."/>
            <person name="Westbye A.B."/>
            <person name="Yadav S."/>
            <person name="Hopmans E.C."/>
            <person name="Dutilh B.E."/>
            <person name="Sinninghe Damste J.S."/>
        </authorList>
    </citation>
    <scope>NUCLEOTIDE SEQUENCE [LARGE SCALE GENOMIC DNA]</scope>
    <source>
        <strain evidence="7">NIOZ-UU30</strain>
    </source>
</reference>
<evidence type="ECO:0000256" key="5">
    <source>
        <dbReference type="ARBA" id="ARBA00022970"/>
    </source>
</evidence>
<dbReference type="InterPro" id="IPR027417">
    <property type="entry name" value="P-loop_NTPase"/>
</dbReference>
<dbReference type="InterPro" id="IPR003593">
    <property type="entry name" value="AAA+_ATPase"/>
</dbReference>
<evidence type="ECO:0000313" key="7">
    <source>
        <dbReference type="EMBL" id="MBC8361172.1"/>
    </source>
</evidence>
<name>A0A8J6NKB7_9BACT</name>
<keyword evidence="2" id="KW-0813">Transport</keyword>
<dbReference type="CDD" id="cd03224">
    <property type="entry name" value="ABC_TM1139_LivF_branched"/>
    <property type="match status" value="1"/>
</dbReference>
<dbReference type="PANTHER" id="PTHR43820">
    <property type="entry name" value="HIGH-AFFINITY BRANCHED-CHAIN AMINO ACID TRANSPORT ATP-BINDING PROTEIN LIVF"/>
    <property type="match status" value="1"/>
</dbReference>
<dbReference type="AlphaFoldDB" id="A0A8J6NKB7"/>
<dbReference type="SUPFAM" id="SSF52540">
    <property type="entry name" value="P-loop containing nucleoside triphosphate hydrolases"/>
    <property type="match status" value="1"/>
</dbReference>
<organism evidence="7 8">
    <name type="scientific">Candidatus Desulfatibia profunda</name>
    <dbReference type="NCBI Taxonomy" id="2841695"/>
    <lineage>
        <taxon>Bacteria</taxon>
        <taxon>Pseudomonadati</taxon>
        <taxon>Thermodesulfobacteriota</taxon>
        <taxon>Desulfobacteria</taxon>
        <taxon>Desulfobacterales</taxon>
        <taxon>Desulfobacterales incertae sedis</taxon>
        <taxon>Candidatus Desulfatibia</taxon>
    </lineage>
</organism>
<dbReference type="PROSITE" id="PS00211">
    <property type="entry name" value="ABC_TRANSPORTER_1"/>
    <property type="match status" value="1"/>
</dbReference>
<dbReference type="Proteomes" id="UP000603434">
    <property type="component" value="Unassembled WGS sequence"/>
</dbReference>
<keyword evidence="5" id="KW-0029">Amino-acid transport</keyword>
<keyword evidence="4 7" id="KW-0067">ATP-binding</keyword>
<gene>
    <name evidence="7" type="ORF">H8E23_07225</name>
</gene>
<dbReference type="EMBL" id="JACNJH010000125">
    <property type="protein sequence ID" value="MBC8361172.1"/>
    <property type="molecule type" value="Genomic_DNA"/>
</dbReference>
<evidence type="ECO:0000259" key="6">
    <source>
        <dbReference type="PROSITE" id="PS50893"/>
    </source>
</evidence>
<dbReference type="InterPro" id="IPR052156">
    <property type="entry name" value="BCAA_Transport_ATP-bd_LivF"/>
</dbReference>
<dbReference type="Pfam" id="PF00005">
    <property type="entry name" value="ABC_tran"/>
    <property type="match status" value="1"/>
</dbReference>
<dbReference type="GO" id="GO:0015807">
    <property type="term" value="P:L-amino acid transport"/>
    <property type="evidence" value="ECO:0007669"/>
    <property type="project" value="TreeGrafter"/>
</dbReference>
<evidence type="ECO:0000256" key="3">
    <source>
        <dbReference type="ARBA" id="ARBA00022741"/>
    </source>
</evidence>
<dbReference type="SMART" id="SM00382">
    <property type="entry name" value="AAA"/>
    <property type="match status" value="1"/>
</dbReference>
<dbReference type="InterPro" id="IPR017871">
    <property type="entry name" value="ABC_transporter-like_CS"/>
</dbReference>
<accession>A0A8J6NKB7</accession>
<comment type="caution">
    <text evidence="7">The sequence shown here is derived from an EMBL/GenBank/DDBJ whole genome shotgun (WGS) entry which is preliminary data.</text>
</comment>
<sequence>MLSVNNVSAHYGGVQALHQISLKEKEQEIVALIGANGAGKTTLLNLISGIIRPSGGRIVFNGKDITSFPPDKIVELGIIQVPEGRLLFGPLTVKENLELGAFRRRGKQERKKVSEDFEYIIRLFPVLKNRLQQRAQTLSGGEQQMLAIGRGLMAKPRLLLLDEPSLGLAPLIVQEILSVIVRLKHEGTTVLLVEQNARAALRISDRAYVMEAGRIRLHGNAQDLLENEEVKKAYLGQDLRRK</sequence>
<evidence type="ECO:0000313" key="8">
    <source>
        <dbReference type="Proteomes" id="UP000603434"/>
    </source>
</evidence>
<dbReference type="GO" id="GO:0015658">
    <property type="term" value="F:branched-chain amino acid transmembrane transporter activity"/>
    <property type="evidence" value="ECO:0007669"/>
    <property type="project" value="TreeGrafter"/>
</dbReference>
<dbReference type="GO" id="GO:0005524">
    <property type="term" value="F:ATP binding"/>
    <property type="evidence" value="ECO:0007669"/>
    <property type="project" value="UniProtKB-KW"/>
</dbReference>
<evidence type="ECO:0000256" key="1">
    <source>
        <dbReference type="ARBA" id="ARBA00005417"/>
    </source>
</evidence>
<keyword evidence="3" id="KW-0547">Nucleotide-binding</keyword>
<dbReference type="InterPro" id="IPR003439">
    <property type="entry name" value="ABC_transporter-like_ATP-bd"/>
</dbReference>